<keyword evidence="3" id="KW-0597">Phosphoprotein</keyword>
<keyword evidence="11" id="KW-1185">Reference proteome</keyword>
<evidence type="ECO:0000256" key="8">
    <source>
        <dbReference type="ARBA" id="ARBA00023012"/>
    </source>
</evidence>
<evidence type="ECO:0000313" key="10">
    <source>
        <dbReference type="EMBL" id="VVM07925.1"/>
    </source>
</evidence>
<accession>A0A5E6MIZ8</accession>
<dbReference type="RefSeq" id="WP_142660840.1">
    <property type="nucleotide sequence ID" value="NZ_CABFVA020000114.1"/>
</dbReference>
<dbReference type="InterPro" id="IPR005467">
    <property type="entry name" value="His_kinase_dom"/>
</dbReference>
<dbReference type="SMART" id="SM00387">
    <property type="entry name" value="HATPase_c"/>
    <property type="match status" value="1"/>
</dbReference>
<dbReference type="AlphaFoldDB" id="A0A5E6MIZ8"/>
<evidence type="ECO:0000256" key="7">
    <source>
        <dbReference type="ARBA" id="ARBA00022840"/>
    </source>
</evidence>
<dbReference type="PANTHER" id="PTHR43065">
    <property type="entry name" value="SENSOR HISTIDINE KINASE"/>
    <property type="match status" value="1"/>
</dbReference>
<dbReference type="Gene3D" id="3.30.565.10">
    <property type="entry name" value="Histidine kinase-like ATPase, C-terminal domain"/>
    <property type="match status" value="1"/>
</dbReference>
<gene>
    <name evidence="10" type="primary">atoS</name>
    <name evidence="10" type="ORF">MAMT_02010</name>
</gene>
<dbReference type="InterPro" id="IPR029016">
    <property type="entry name" value="GAF-like_dom_sf"/>
</dbReference>
<keyword evidence="7" id="KW-0067">ATP-binding</keyword>
<dbReference type="Pfam" id="PF13185">
    <property type="entry name" value="GAF_2"/>
    <property type="match status" value="2"/>
</dbReference>
<dbReference type="InterPro" id="IPR003594">
    <property type="entry name" value="HATPase_dom"/>
</dbReference>
<dbReference type="GO" id="GO:0000155">
    <property type="term" value="F:phosphorelay sensor kinase activity"/>
    <property type="evidence" value="ECO:0007669"/>
    <property type="project" value="InterPro"/>
</dbReference>
<dbReference type="EC" id="2.7.13.3" evidence="2"/>
<dbReference type="InterPro" id="IPR004358">
    <property type="entry name" value="Sig_transdc_His_kin-like_C"/>
</dbReference>
<dbReference type="PROSITE" id="PS50109">
    <property type="entry name" value="HIS_KIN"/>
    <property type="match status" value="1"/>
</dbReference>
<dbReference type="InterPro" id="IPR003018">
    <property type="entry name" value="GAF"/>
</dbReference>
<dbReference type="Gene3D" id="3.30.450.40">
    <property type="match status" value="2"/>
</dbReference>
<protein>
    <recommendedName>
        <fullName evidence="2">histidine kinase</fullName>
        <ecNumber evidence="2">2.7.13.3</ecNumber>
    </recommendedName>
</protein>
<dbReference type="SUPFAM" id="SSF47384">
    <property type="entry name" value="Homodimeric domain of signal transducing histidine kinase"/>
    <property type="match status" value="1"/>
</dbReference>
<dbReference type="InterPro" id="IPR003661">
    <property type="entry name" value="HisK_dim/P_dom"/>
</dbReference>
<evidence type="ECO:0000256" key="4">
    <source>
        <dbReference type="ARBA" id="ARBA00022679"/>
    </source>
</evidence>
<evidence type="ECO:0000313" key="11">
    <source>
        <dbReference type="Proteomes" id="UP000334923"/>
    </source>
</evidence>
<dbReference type="PRINTS" id="PR00344">
    <property type="entry name" value="BCTRLSENSOR"/>
</dbReference>
<evidence type="ECO:0000256" key="3">
    <source>
        <dbReference type="ARBA" id="ARBA00022553"/>
    </source>
</evidence>
<keyword evidence="6 10" id="KW-0418">Kinase</keyword>
<dbReference type="Proteomes" id="UP000334923">
    <property type="component" value="Unassembled WGS sequence"/>
</dbReference>
<dbReference type="SMART" id="SM00065">
    <property type="entry name" value="GAF"/>
    <property type="match status" value="2"/>
</dbReference>
<keyword evidence="5" id="KW-0547">Nucleotide-binding</keyword>
<evidence type="ECO:0000259" key="9">
    <source>
        <dbReference type="PROSITE" id="PS50109"/>
    </source>
</evidence>
<dbReference type="Gene3D" id="1.10.287.130">
    <property type="match status" value="1"/>
</dbReference>
<dbReference type="PANTHER" id="PTHR43065:SF10">
    <property type="entry name" value="PEROXIDE STRESS-ACTIVATED HISTIDINE KINASE MAK3"/>
    <property type="match status" value="1"/>
</dbReference>
<evidence type="ECO:0000256" key="1">
    <source>
        <dbReference type="ARBA" id="ARBA00000085"/>
    </source>
</evidence>
<comment type="catalytic activity">
    <reaction evidence="1">
        <text>ATP + protein L-histidine = ADP + protein N-phospho-L-histidine.</text>
        <dbReference type="EC" id="2.7.13.3"/>
    </reaction>
</comment>
<dbReference type="SUPFAM" id="SSF55874">
    <property type="entry name" value="ATPase domain of HSP90 chaperone/DNA topoisomerase II/histidine kinase"/>
    <property type="match status" value="1"/>
</dbReference>
<proteinExistence type="predicted"/>
<keyword evidence="8" id="KW-0902">Two-component regulatory system</keyword>
<dbReference type="InterPro" id="IPR036890">
    <property type="entry name" value="HATPase_C_sf"/>
</dbReference>
<evidence type="ECO:0000256" key="6">
    <source>
        <dbReference type="ARBA" id="ARBA00022777"/>
    </source>
</evidence>
<dbReference type="OrthoDB" id="9760427at2"/>
<dbReference type="SUPFAM" id="SSF55781">
    <property type="entry name" value="GAF domain-like"/>
    <property type="match status" value="2"/>
</dbReference>
<dbReference type="Pfam" id="PF02518">
    <property type="entry name" value="HATPase_c"/>
    <property type="match status" value="1"/>
</dbReference>
<dbReference type="InterPro" id="IPR036097">
    <property type="entry name" value="HisK_dim/P_sf"/>
</dbReference>
<dbReference type="CDD" id="cd00082">
    <property type="entry name" value="HisKA"/>
    <property type="match status" value="1"/>
</dbReference>
<dbReference type="Pfam" id="PF00512">
    <property type="entry name" value="HisKA"/>
    <property type="match status" value="1"/>
</dbReference>
<dbReference type="SMART" id="SM00388">
    <property type="entry name" value="HisKA"/>
    <property type="match status" value="1"/>
</dbReference>
<sequence>MGEGRFIIERARPEEIQSLLNPRGVIRCFLRLALSKTKADSGSFILLNPSTGFLEIEASVGLRKGAGRTKLRADEGVTGWVATTGRLMRISDVRREWRYVAIDERIRSELAVPVEIGSTVIGVLNVDSHRVGHFTRMHEQELVQLAQKAARWLAMGWEIEGFRRQARQLGTLVEMAQTLVSHSGLDQLVDGVVRNAARLMGGARSFLFLLGEDKADLVLRAAFGAESDLPQEVAIPVDESVFSVVMKKGKPLAVLDLAEEPHVHCPELRARGAGLRSLLAVPLSFAERIGVLCVFMAERHRFSNSEIELLQTLADLSMVAIQKAQLIQQIMKIEEGLRQSERLSALGLLATEVAHEIRNPLTVIQMLFYTLAERFPAESGVQKDLAVIGTKLRQMNRIAEQVLTLGRSAQPLAESISVPQMLDEILLLVRHKLSAQGIQVEKRVSSPLPSLQGDRGQIEQALLNLILNAAEVMPQGGRLGLDASVVERDGMAYLALEVRDSGPGMTAEEMEGLFVPFLTRKAQGTGIGMAIVRKIMEDHRGKVEVDSVPGQGSRLSLLFPVSPL</sequence>
<reference evidence="10 11" key="1">
    <citation type="submission" date="2019-09" db="EMBL/GenBank/DDBJ databases">
        <authorList>
            <person name="Cremers G."/>
        </authorList>
    </citation>
    <scope>NUCLEOTIDE SEQUENCE [LARGE SCALE GENOMIC DNA]</scope>
    <source>
        <strain evidence="10">4A</strain>
    </source>
</reference>
<feature type="domain" description="Histidine kinase" evidence="9">
    <location>
        <begin position="352"/>
        <end position="563"/>
    </location>
</feature>
<evidence type="ECO:0000256" key="5">
    <source>
        <dbReference type="ARBA" id="ARBA00022741"/>
    </source>
</evidence>
<keyword evidence="4 10" id="KW-0808">Transferase</keyword>
<dbReference type="GO" id="GO:0005524">
    <property type="term" value="F:ATP binding"/>
    <property type="evidence" value="ECO:0007669"/>
    <property type="project" value="UniProtKB-KW"/>
</dbReference>
<dbReference type="EMBL" id="CABFVA020000114">
    <property type="protein sequence ID" value="VVM07925.1"/>
    <property type="molecule type" value="Genomic_DNA"/>
</dbReference>
<evidence type="ECO:0000256" key="2">
    <source>
        <dbReference type="ARBA" id="ARBA00012438"/>
    </source>
</evidence>
<name>A0A5E6MIZ8_9BACT</name>
<organism evidence="10 11">
    <name type="scientific">Methylacidimicrobium tartarophylax</name>
    <dbReference type="NCBI Taxonomy" id="1041768"/>
    <lineage>
        <taxon>Bacteria</taxon>
        <taxon>Pseudomonadati</taxon>
        <taxon>Verrucomicrobiota</taxon>
        <taxon>Methylacidimicrobium</taxon>
    </lineage>
</organism>